<dbReference type="GO" id="GO:0030247">
    <property type="term" value="F:polysaccharide binding"/>
    <property type="evidence" value="ECO:0007669"/>
    <property type="project" value="InterPro"/>
</dbReference>
<dbReference type="Proteomes" id="UP000182719">
    <property type="component" value="Unassembled WGS sequence"/>
</dbReference>
<protein>
    <submittedName>
        <fullName evidence="4">Glycosyltransferase, GT2 family</fullName>
    </submittedName>
</protein>
<evidence type="ECO:0000313" key="5">
    <source>
        <dbReference type="Proteomes" id="UP000182719"/>
    </source>
</evidence>
<dbReference type="CDD" id="cd03801">
    <property type="entry name" value="GT4_PimA-like"/>
    <property type="match status" value="1"/>
</dbReference>
<evidence type="ECO:0000313" key="4">
    <source>
        <dbReference type="EMBL" id="SEK45059.1"/>
    </source>
</evidence>
<dbReference type="RefSeq" id="WP_245768369.1">
    <property type="nucleotide sequence ID" value="NZ_FOAP01000001.1"/>
</dbReference>
<evidence type="ECO:0000259" key="2">
    <source>
        <dbReference type="Pfam" id="PF00535"/>
    </source>
</evidence>
<keyword evidence="4" id="KW-0808">Transferase</keyword>
<dbReference type="PANTHER" id="PTHR43179">
    <property type="entry name" value="RHAMNOSYLTRANSFERASE WBBL"/>
    <property type="match status" value="1"/>
</dbReference>
<dbReference type="SUPFAM" id="SSF53756">
    <property type="entry name" value="UDP-Glycosyltransferase/glycogen phosphorylase"/>
    <property type="match status" value="1"/>
</dbReference>
<dbReference type="CDD" id="cd04184">
    <property type="entry name" value="GT2_RfbC_Mx_like"/>
    <property type="match status" value="1"/>
</dbReference>
<proteinExistence type="predicted"/>
<feature type="domain" description="WsaF C-terminal" evidence="3">
    <location>
        <begin position="1101"/>
        <end position="1230"/>
    </location>
</feature>
<dbReference type="GO" id="GO:0016757">
    <property type="term" value="F:glycosyltransferase activity"/>
    <property type="evidence" value="ECO:0007669"/>
    <property type="project" value="UniProtKB-KW"/>
</dbReference>
<dbReference type="Pfam" id="PF00535">
    <property type="entry name" value="Glycos_transf_2"/>
    <property type="match status" value="2"/>
</dbReference>
<feature type="region of interest" description="Disordered" evidence="1">
    <location>
        <begin position="1"/>
        <end position="29"/>
    </location>
</feature>
<dbReference type="Gene3D" id="3.40.50.2000">
    <property type="entry name" value="Glycogen Phosphorylase B"/>
    <property type="match status" value="1"/>
</dbReference>
<feature type="domain" description="Glycosyltransferase 2-like" evidence="2">
    <location>
        <begin position="334"/>
        <end position="494"/>
    </location>
</feature>
<gene>
    <name evidence="4" type="ORF">SAMN05444354_101609</name>
</gene>
<feature type="domain" description="Glycosyltransferase 2-like" evidence="2">
    <location>
        <begin position="589"/>
        <end position="766"/>
    </location>
</feature>
<dbReference type="Pfam" id="PF22772">
    <property type="entry name" value="WsaF_C"/>
    <property type="match status" value="1"/>
</dbReference>
<dbReference type="PANTHER" id="PTHR43179:SF7">
    <property type="entry name" value="RHAMNOSYLTRANSFERASE WBBL"/>
    <property type="match status" value="1"/>
</dbReference>
<dbReference type="InterPro" id="IPR029044">
    <property type="entry name" value="Nucleotide-diphossugar_trans"/>
</dbReference>
<evidence type="ECO:0000256" key="1">
    <source>
        <dbReference type="SAM" id="MobiDB-lite"/>
    </source>
</evidence>
<accession>A0A1H7H432</accession>
<dbReference type="Gene3D" id="3.90.550.10">
    <property type="entry name" value="Spore Coat Polysaccharide Biosynthesis Protein SpsA, Chain A"/>
    <property type="match status" value="2"/>
</dbReference>
<organism evidence="4 5">
    <name type="scientific">Stigmatella aurantiaca</name>
    <dbReference type="NCBI Taxonomy" id="41"/>
    <lineage>
        <taxon>Bacteria</taxon>
        <taxon>Pseudomonadati</taxon>
        <taxon>Myxococcota</taxon>
        <taxon>Myxococcia</taxon>
        <taxon>Myxococcales</taxon>
        <taxon>Cystobacterineae</taxon>
        <taxon>Archangiaceae</taxon>
        <taxon>Stigmatella</taxon>
    </lineage>
</organism>
<dbReference type="EMBL" id="FOAP01000001">
    <property type="protein sequence ID" value="SEK45059.1"/>
    <property type="molecule type" value="Genomic_DNA"/>
</dbReference>
<dbReference type="Gene3D" id="3.40.50.11090">
    <property type="match status" value="1"/>
</dbReference>
<dbReference type="SUPFAM" id="SSF53448">
    <property type="entry name" value="Nucleotide-diphospho-sugar transferases"/>
    <property type="match status" value="2"/>
</dbReference>
<keyword evidence="5" id="KW-1185">Reference proteome</keyword>
<reference evidence="5" key="1">
    <citation type="submission" date="2016-10" db="EMBL/GenBank/DDBJ databases">
        <authorList>
            <person name="Varghese N."/>
            <person name="Submissions S."/>
        </authorList>
    </citation>
    <scope>NUCLEOTIDE SEQUENCE [LARGE SCALE GENOMIC DNA]</scope>
    <source>
        <strain evidence="5">DSM 17044</strain>
    </source>
</reference>
<dbReference type="CDD" id="cd04186">
    <property type="entry name" value="GT_2_like_c"/>
    <property type="match status" value="1"/>
</dbReference>
<name>A0A1H7H432_STIAU</name>
<evidence type="ECO:0000259" key="3">
    <source>
        <dbReference type="Pfam" id="PF22772"/>
    </source>
</evidence>
<dbReference type="InterPro" id="IPR055050">
    <property type="entry name" value="WsaF_C"/>
</dbReference>
<sequence>MNHDRPATPSAPARPPPLPTLRDSVTPGGDELTVGDLADMVATQRRVVERLRECGGAQCAELVAHEHTLLLLLAQLHSRVGKPSSPIEDPVRMAHVLADVFQFEVPNSPRKHVGKAVSRAKRAMMKGLMPFHIEVLRPQREFNAELAMLVEQMSAHRSATLNADQGAQIRGRLEPLADPTAWRPRSHRASTAGGMFTLLKKSYLTTLGPVLRQLLEGQRRWNLAAVDALCAAVDWQAPAASRAERMISELEALSNPMAQGMASLGLRALSPIWNELLRRQVRFNQTVVRALAAIHHVNEPTVHDYQAWCAAHEPEQFRQASRALLSLTRRPLLSLLTPTYNTPESVLRACLDSVRAQSYDRWEMCIADDGSTAPHVVRVLREYADLDKRIRFIRTPSNGGIAKATNAALDLVQGEYVCFLDHDDTLAPHALAEVALRLQTEPEADLLYSDEDRMDQSGRRVLPFFKPGWSPDLLRSANYICHFLVVKRDLLEKVGRIREGFDGAQDYDLILRVSEQAQRIAHIPRILYHWRMSAVSMAADVRNKPKASDAARRALADHLARCSEEAIIEEPLPTTFHMRYPVRGKPLVSIIVPFKDKPELLAKLVESLERHNSYAHYELLLISNNSVRPETHALLDRLVDPRIRKLTWNEPFNYSAINNFGVRNAQGELLLFLNNDVEALKAGWLEELIGQAQRPGVGAVGPKLVFPDQTIQHAGVILGMGGFAGHVFARLADRAEWTAFGHADWTRNYLAVTSACVMMRRDVFESVGGYDESFIVCGSDVELCLRIVEKGLRVIYTPAAKLLHDESATRRVDSIPEVDFWRSFSTYRRYLREGDPFYNPNLSLTMGDGTLRRDKRDAESMAVQVLTTELPGSRMPVASQGRANHQRHIAEHVPGMDCLPVEAERTRQQNGGRIAALQSRSKQLRKLSWFVPYFRHPFGGVHTILRFGHLMRTRHGVESQFVIYDNPHASAREMEARARVLYEMPPGSFRVLSSQEDVKTLPECDLAIATFWRSAYLILKHPQAYARAYFVQDFEPLFYPAGTMYGLAEQSYRLGLFGIFNTRGLHDFVTSNYGMNGLHFEPAVESSLFHDGRPPRSGPVRIFFYGRPSVDRNAFELGLAALHQLKKELGGAVEILTAGEEWNPEQYGVRGVINNLGVLPYEKTADLYREIDVGLCFMFTKHPSYLPLEMMASGVTVVTNDNPANHWLLKHEENCLLAEPTYSGVLEQLRRAVLDNTARSRISATAAKRMRTTTWEQQVDQVYAALTSQVDAQLQTPAGGETARGEPKLRAL</sequence>
<dbReference type="InterPro" id="IPR001173">
    <property type="entry name" value="Glyco_trans_2-like"/>
</dbReference>